<dbReference type="PANTHER" id="PTHR45138">
    <property type="entry name" value="REGULATORY COMPONENTS OF SENSORY TRANSDUCTION SYSTEM"/>
    <property type="match status" value="1"/>
</dbReference>
<dbReference type="GO" id="GO:0043709">
    <property type="term" value="P:cell adhesion involved in single-species biofilm formation"/>
    <property type="evidence" value="ECO:0007669"/>
    <property type="project" value="TreeGrafter"/>
</dbReference>
<name>A0A0F9V8W0_9ZZZZ</name>
<feature type="domain" description="Response regulatory" evidence="1">
    <location>
        <begin position="137"/>
        <end position="252"/>
    </location>
</feature>
<dbReference type="Gene3D" id="3.30.70.270">
    <property type="match status" value="1"/>
</dbReference>
<dbReference type="PANTHER" id="PTHR45138:SF9">
    <property type="entry name" value="DIGUANYLATE CYCLASE DGCM-RELATED"/>
    <property type="match status" value="1"/>
</dbReference>
<gene>
    <name evidence="3" type="ORF">LCGC14_0171070</name>
</gene>
<feature type="domain" description="GGDEF" evidence="2">
    <location>
        <begin position="288"/>
        <end position="417"/>
    </location>
</feature>
<dbReference type="NCBIfam" id="TIGR00254">
    <property type="entry name" value="GGDEF"/>
    <property type="match status" value="1"/>
</dbReference>
<protein>
    <submittedName>
        <fullName evidence="3">Uncharacterized protein</fullName>
    </submittedName>
</protein>
<dbReference type="PROSITE" id="PS50887">
    <property type="entry name" value="GGDEF"/>
    <property type="match status" value="1"/>
</dbReference>
<dbReference type="InterPro" id="IPR050469">
    <property type="entry name" value="Diguanylate_Cyclase"/>
</dbReference>
<dbReference type="AlphaFoldDB" id="A0A0F9V8W0"/>
<dbReference type="SUPFAM" id="SSF52172">
    <property type="entry name" value="CheY-like"/>
    <property type="match status" value="1"/>
</dbReference>
<evidence type="ECO:0000313" key="3">
    <source>
        <dbReference type="EMBL" id="KKN96177.1"/>
    </source>
</evidence>
<dbReference type="GO" id="GO:1902201">
    <property type="term" value="P:negative regulation of bacterial-type flagellum-dependent cell motility"/>
    <property type="evidence" value="ECO:0007669"/>
    <property type="project" value="TreeGrafter"/>
</dbReference>
<organism evidence="3">
    <name type="scientific">marine sediment metagenome</name>
    <dbReference type="NCBI Taxonomy" id="412755"/>
    <lineage>
        <taxon>unclassified sequences</taxon>
        <taxon>metagenomes</taxon>
        <taxon>ecological metagenomes</taxon>
    </lineage>
</organism>
<proteinExistence type="predicted"/>
<dbReference type="InterPro" id="IPR000160">
    <property type="entry name" value="GGDEF_dom"/>
</dbReference>
<dbReference type="GO" id="GO:0052621">
    <property type="term" value="F:diguanylate cyclase activity"/>
    <property type="evidence" value="ECO:0007669"/>
    <property type="project" value="TreeGrafter"/>
</dbReference>
<dbReference type="PROSITE" id="PS50110">
    <property type="entry name" value="RESPONSE_REGULATORY"/>
    <property type="match status" value="1"/>
</dbReference>
<evidence type="ECO:0000259" key="1">
    <source>
        <dbReference type="PROSITE" id="PS50110"/>
    </source>
</evidence>
<dbReference type="SUPFAM" id="SSF55073">
    <property type="entry name" value="Nucleotide cyclase"/>
    <property type="match status" value="1"/>
</dbReference>
<accession>A0A0F9V8W0</accession>
<dbReference type="InterPro" id="IPR043128">
    <property type="entry name" value="Rev_trsase/Diguanyl_cyclase"/>
</dbReference>
<dbReference type="CDD" id="cd01949">
    <property type="entry name" value="GGDEF"/>
    <property type="match status" value="1"/>
</dbReference>
<dbReference type="Gene3D" id="3.40.50.2300">
    <property type="match status" value="1"/>
</dbReference>
<sequence>MSTVPSVAAGNRPAAVFLGAGDTKARQVVEQLVSEGLPVGVLDSVDDIEADLGAIRVLLVDQLIAREAEGLKRISSVLCADDVQRLVIVLVHAKITFADRLALSSLGDLSLCSADSASSVRSRIREWGRDRSLDGHKVLLVEDSKTDAYLATKYMTEMGLQVLHIARAEQVLGAIDMFRPDLILSDLHLPGCTGDQMVRVLRQDPEVTMPILLLSSESCPEKQLMAMSAGADGFIRKPLKSLPFKRVLKTTLRRSSALQNRMHRDAMTGLLNRQQFDVWLQRAVARRASCCLAVMDVDHFKSVNDRFGHSVGDEVLVRLAKLLEDGLRSTDHSARTGGEEFGVIMYDCTPEAAVGVLDRIRQEFMAVAFSAADEVFHSSVSIGVTLIQGMATEVYQRADSALYKAKKEGRNRIKLAP</sequence>
<dbReference type="CDD" id="cd00156">
    <property type="entry name" value="REC"/>
    <property type="match status" value="1"/>
</dbReference>
<dbReference type="SMART" id="SM00448">
    <property type="entry name" value="REC"/>
    <property type="match status" value="1"/>
</dbReference>
<dbReference type="Pfam" id="PF00990">
    <property type="entry name" value="GGDEF"/>
    <property type="match status" value="1"/>
</dbReference>
<dbReference type="InterPro" id="IPR001789">
    <property type="entry name" value="Sig_transdc_resp-reg_receiver"/>
</dbReference>
<dbReference type="Pfam" id="PF00072">
    <property type="entry name" value="Response_reg"/>
    <property type="match status" value="1"/>
</dbReference>
<dbReference type="GO" id="GO:0005886">
    <property type="term" value="C:plasma membrane"/>
    <property type="evidence" value="ECO:0007669"/>
    <property type="project" value="TreeGrafter"/>
</dbReference>
<reference evidence="3" key="1">
    <citation type="journal article" date="2015" name="Nature">
        <title>Complex archaea that bridge the gap between prokaryotes and eukaryotes.</title>
        <authorList>
            <person name="Spang A."/>
            <person name="Saw J.H."/>
            <person name="Jorgensen S.L."/>
            <person name="Zaremba-Niedzwiedzka K."/>
            <person name="Martijn J."/>
            <person name="Lind A.E."/>
            <person name="van Eijk R."/>
            <person name="Schleper C."/>
            <person name="Guy L."/>
            <person name="Ettema T.J."/>
        </authorList>
    </citation>
    <scope>NUCLEOTIDE SEQUENCE</scope>
</reference>
<dbReference type="FunFam" id="3.30.70.270:FF:000001">
    <property type="entry name" value="Diguanylate cyclase domain protein"/>
    <property type="match status" value="1"/>
</dbReference>
<evidence type="ECO:0000259" key="2">
    <source>
        <dbReference type="PROSITE" id="PS50887"/>
    </source>
</evidence>
<dbReference type="GO" id="GO:0000160">
    <property type="term" value="P:phosphorelay signal transduction system"/>
    <property type="evidence" value="ECO:0007669"/>
    <property type="project" value="InterPro"/>
</dbReference>
<dbReference type="SMART" id="SM00267">
    <property type="entry name" value="GGDEF"/>
    <property type="match status" value="1"/>
</dbReference>
<dbReference type="InterPro" id="IPR011006">
    <property type="entry name" value="CheY-like_superfamily"/>
</dbReference>
<dbReference type="InterPro" id="IPR029787">
    <property type="entry name" value="Nucleotide_cyclase"/>
</dbReference>
<comment type="caution">
    <text evidence="3">The sequence shown here is derived from an EMBL/GenBank/DDBJ whole genome shotgun (WGS) entry which is preliminary data.</text>
</comment>
<dbReference type="EMBL" id="LAZR01000066">
    <property type="protein sequence ID" value="KKN96177.1"/>
    <property type="molecule type" value="Genomic_DNA"/>
</dbReference>